<dbReference type="EMBL" id="AMZH03003556">
    <property type="protein sequence ID" value="RRT71952.1"/>
    <property type="molecule type" value="Genomic_DNA"/>
</dbReference>
<feature type="compositionally biased region" description="Basic and acidic residues" evidence="1">
    <location>
        <begin position="56"/>
        <end position="72"/>
    </location>
</feature>
<evidence type="ECO:0000256" key="1">
    <source>
        <dbReference type="SAM" id="MobiDB-lite"/>
    </source>
</evidence>
<name>A0A427A6S6_ENSVE</name>
<feature type="compositionally biased region" description="Acidic residues" evidence="1">
    <location>
        <begin position="73"/>
        <end position="83"/>
    </location>
</feature>
<sequence>MGRGSSRSNPPRPRKRVEAETASTLKRARDGSAFTRWYGPFIPLLRDDFRKTFKEANPDNKSVAVEKEGSSKEEEEVEEENED</sequence>
<feature type="region of interest" description="Disordered" evidence="1">
    <location>
        <begin position="1"/>
        <end position="24"/>
    </location>
</feature>
<dbReference type="AlphaFoldDB" id="A0A427A6S6"/>
<comment type="caution">
    <text evidence="2">The sequence shown here is derived from an EMBL/GenBank/DDBJ whole genome shotgun (WGS) entry which is preliminary data.</text>
</comment>
<reference evidence="2 3" key="1">
    <citation type="journal article" date="2014" name="Agronomy (Basel)">
        <title>A Draft Genome Sequence for Ensete ventricosum, the Drought-Tolerant Tree Against Hunger.</title>
        <authorList>
            <person name="Harrison J."/>
            <person name="Moore K.A."/>
            <person name="Paszkiewicz K."/>
            <person name="Jones T."/>
            <person name="Grant M."/>
            <person name="Ambacheew D."/>
            <person name="Muzemil S."/>
            <person name="Studholme D.J."/>
        </authorList>
    </citation>
    <scope>NUCLEOTIDE SEQUENCE [LARGE SCALE GENOMIC DNA]</scope>
</reference>
<organism evidence="2 3">
    <name type="scientific">Ensete ventricosum</name>
    <name type="common">Abyssinian banana</name>
    <name type="synonym">Musa ensete</name>
    <dbReference type="NCBI Taxonomy" id="4639"/>
    <lineage>
        <taxon>Eukaryota</taxon>
        <taxon>Viridiplantae</taxon>
        <taxon>Streptophyta</taxon>
        <taxon>Embryophyta</taxon>
        <taxon>Tracheophyta</taxon>
        <taxon>Spermatophyta</taxon>
        <taxon>Magnoliopsida</taxon>
        <taxon>Liliopsida</taxon>
        <taxon>Zingiberales</taxon>
        <taxon>Musaceae</taxon>
        <taxon>Ensete</taxon>
    </lineage>
</organism>
<evidence type="ECO:0000313" key="3">
    <source>
        <dbReference type="Proteomes" id="UP000287651"/>
    </source>
</evidence>
<protein>
    <submittedName>
        <fullName evidence="2">Uncharacterized protein</fullName>
    </submittedName>
</protein>
<gene>
    <name evidence="2" type="ORF">B296_00030633</name>
</gene>
<proteinExistence type="predicted"/>
<feature type="region of interest" description="Disordered" evidence="1">
    <location>
        <begin position="56"/>
        <end position="83"/>
    </location>
</feature>
<accession>A0A427A6S6</accession>
<dbReference type="Proteomes" id="UP000287651">
    <property type="component" value="Unassembled WGS sequence"/>
</dbReference>
<evidence type="ECO:0000313" key="2">
    <source>
        <dbReference type="EMBL" id="RRT71952.1"/>
    </source>
</evidence>